<feature type="chain" id="PRO_5015593839" evidence="1">
    <location>
        <begin position="20"/>
        <end position="402"/>
    </location>
</feature>
<dbReference type="EMBL" id="PVTH01000005">
    <property type="protein sequence ID" value="PRY52580.1"/>
    <property type="molecule type" value="Genomic_DNA"/>
</dbReference>
<comment type="caution">
    <text evidence="2">The sequence shown here is derived from an EMBL/GenBank/DDBJ whole genome shotgun (WGS) entry which is preliminary data.</text>
</comment>
<proteinExistence type="predicted"/>
<feature type="signal peptide" evidence="1">
    <location>
        <begin position="1"/>
        <end position="19"/>
    </location>
</feature>
<keyword evidence="2" id="KW-0560">Oxidoreductase</keyword>
<gene>
    <name evidence="2" type="ORF">B0I27_10546</name>
</gene>
<evidence type="ECO:0000313" key="2">
    <source>
        <dbReference type="EMBL" id="PRY52580.1"/>
    </source>
</evidence>
<name>A0A2T0U3V4_9SPHI</name>
<dbReference type="Proteomes" id="UP000238034">
    <property type="component" value="Unassembled WGS sequence"/>
</dbReference>
<accession>A0A2T0U3V4</accession>
<dbReference type="GO" id="GO:0004497">
    <property type="term" value="F:monooxygenase activity"/>
    <property type="evidence" value="ECO:0007669"/>
    <property type="project" value="UniProtKB-KW"/>
</dbReference>
<keyword evidence="1" id="KW-0732">Signal</keyword>
<evidence type="ECO:0000313" key="3">
    <source>
        <dbReference type="Proteomes" id="UP000238034"/>
    </source>
</evidence>
<dbReference type="Pfam" id="PF14100">
    <property type="entry name" value="DUF6807"/>
    <property type="match status" value="1"/>
</dbReference>
<dbReference type="InterPro" id="IPR029475">
    <property type="entry name" value="DUF6807"/>
</dbReference>
<organism evidence="2 3">
    <name type="scientific">Arcticibacter pallidicorallinus</name>
    <dbReference type="NCBI Taxonomy" id="1259464"/>
    <lineage>
        <taxon>Bacteria</taxon>
        <taxon>Pseudomonadati</taxon>
        <taxon>Bacteroidota</taxon>
        <taxon>Sphingobacteriia</taxon>
        <taxon>Sphingobacteriales</taxon>
        <taxon>Sphingobacteriaceae</taxon>
        <taxon>Arcticibacter</taxon>
    </lineage>
</organism>
<dbReference type="OrthoDB" id="2540540at2"/>
<dbReference type="AlphaFoldDB" id="A0A2T0U3V4"/>
<sequence>MFKRFVTLFFLFSSAQSFAQKAFRITVSNNGDARKNSIVSFPYKHSTDKAQFELVDRESNTRYPVQILPGGEAISIIDINAGEKKDLTLTKVKKRQSDITVVKSATDHKVMLAGKQVLGFQTGQAPLPDGVAPIYRRGGYVHPVLSPGGLQITDDYPSDHKHHHGIWAAWTKTSFRGNKPDFWNVDDNTGAVLFEGITGIQSGSVLALISAKNSYIDKTAIPNTKVLDEDFVVRVFNLVGTEKPYYLFDVELRQQCATADPLKLLYHIYGGIAFRGNGEWNGPGNANFLTSAGKNREAGNATAADWIRVSGHAGGQETGITILSHPDNFRAPQPLRIHPKEPYISFAPSQAGEFSIEPGKPYIARYRFIVYDGEADTSFIERMWRDYSNPLVVKMGGSDKSP</sequence>
<reference evidence="2 3" key="1">
    <citation type="submission" date="2018-03" db="EMBL/GenBank/DDBJ databases">
        <title>Genomic Encyclopedia of Type Strains, Phase III (KMG-III): the genomes of soil and plant-associated and newly described type strains.</title>
        <authorList>
            <person name="Whitman W."/>
        </authorList>
    </citation>
    <scope>NUCLEOTIDE SEQUENCE [LARGE SCALE GENOMIC DNA]</scope>
    <source>
        <strain evidence="2 3">CGMCC 1.9313</strain>
    </source>
</reference>
<protein>
    <submittedName>
        <fullName evidence="2">Methane monooxygenase PmoA-like</fullName>
    </submittedName>
</protein>
<keyword evidence="3" id="KW-1185">Reference proteome</keyword>
<dbReference type="RefSeq" id="WP_106293007.1">
    <property type="nucleotide sequence ID" value="NZ_PVTH01000005.1"/>
</dbReference>
<keyword evidence="2" id="KW-0503">Monooxygenase</keyword>
<evidence type="ECO:0000256" key="1">
    <source>
        <dbReference type="SAM" id="SignalP"/>
    </source>
</evidence>